<sequence length="635" mass="71923">MVAHEVNTKSSEALSPRRASKVFAELTTVKELLSNSQKELAAKEKSFESMKHELDQAKQLEKQLADRDSTISRLDEELRNAKIFELRAMDLYTESKMRNKELESELEKEKQSEKRVLESGVSQTKELEAAKTELGESKLLIASLREQLQKLQSSSSVSSREKNPKNELAEKSASSKTVSSQQEIDALRKELKVALEGEEHNMKAMNDLALALREVATEANQAKEKLITAELELEHMKEEAEQMKVKARSTEEKYRKLLDEAKEELELHKNTADRLRLEAEDAQLAWSGKEMGFVGVIRQVEEEKALTDQENAKLTDSLKASENTSRKAREENHKLREIVKRSLNEANVAKEAAKIAKEEISALEGSLAEKDEALDYLTREIERLRISEAAANEKMKELKKLLSQANSELRTEDREEASTAFMSPESVFEDHKEDYSKEDTTIKKRFSLDAAIKKGFSFDLHDIKLHTKFEDEDDEMLIDEDPAKAEALKGSIFDPSSETPRSESYRSMSFKSESHTPIIASPRQHHRHHQRSSSITDVGNVNSVDVDPLDALTHSLDHSHSHHSTEGTHPEDLESDRQAHKKKKPALLKSFGSLLSRKSFSHAHHHHHQSHSHAHSSHSKKEPTTPTSSTTSDNQ</sequence>
<evidence type="ECO:0000313" key="2">
    <source>
        <dbReference type="EMBL" id="WOG97399.1"/>
    </source>
</evidence>
<feature type="compositionally biased region" description="Basic and acidic residues" evidence="1">
    <location>
        <begin position="159"/>
        <end position="170"/>
    </location>
</feature>
<name>A0A165XRA6_DAUCS</name>
<reference evidence="2" key="1">
    <citation type="journal article" date="2016" name="Nat. Genet.">
        <title>A high-quality carrot genome assembly provides new insights into carotenoid accumulation and asterid genome evolution.</title>
        <authorList>
            <person name="Iorizzo M."/>
            <person name="Ellison S."/>
            <person name="Senalik D."/>
            <person name="Zeng P."/>
            <person name="Satapoomin P."/>
            <person name="Huang J."/>
            <person name="Bowman M."/>
            <person name="Iovene M."/>
            <person name="Sanseverino W."/>
            <person name="Cavagnaro P."/>
            <person name="Yildiz M."/>
            <person name="Macko-Podgorni A."/>
            <person name="Moranska E."/>
            <person name="Grzebelus E."/>
            <person name="Grzebelus D."/>
            <person name="Ashrafi H."/>
            <person name="Zheng Z."/>
            <person name="Cheng S."/>
            <person name="Spooner D."/>
            <person name="Van Deynze A."/>
            <person name="Simon P."/>
        </authorList>
    </citation>
    <scope>NUCLEOTIDE SEQUENCE</scope>
    <source>
        <tissue evidence="2">Leaf</tissue>
    </source>
</reference>
<dbReference type="EMBL" id="CP093346">
    <property type="protein sequence ID" value="WOG97399.1"/>
    <property type="molecule type" value="Genomic_DNA"/>
</dbReference>
<feature type="region of interest" description="Disordered" evidence="1">
    <location>
        <begin position="554"/>
        <end position="635"/>
    </location>
</feature>
<feature type="region of interest" description="Disordered" evidence="1">
    <location>
        <begin position="151"/>
        <end position="182"/>
    </location>
</feature>
<dbReference type="Gramene" id="KZM98433">
    <property type="protein sequence ID" value="KZM98433"/>
    <property type="gene ID" value="DCAR_014205"/>
</dbReference>
<feature type="compositionally biased region" description="Basic residues" evidence="1">
    <location>
        <begin position="599"/>
        <end position="618"/>
    </location>
</feature>
<proteinExistence type="predicted"/>
<organism evidence="2 3">
    <name type="scientific">Daucus carota subsp. sativus</name>
    <name type="common">Carrot</name>
    <dbReference type="NCBI Taxonomy" id="79200"/>
    <lineage>
        <taxon>Eukaryota</taxon>
        <taxon>Viridiplantae</taxon>
        <taxon>Streptophyta</taxon>
        <taxon>Embryophyta</taxon>
        <taxon>Tracheophyta</taxon>
        <taxon>Spermatophyta</taxon>
        <taxon>Magnoliopsida</taxon>
        <taxon>eudicotyledons</taxon>
        <taxon>Gunneridae</taxon>
        <taxon>Pentapetalae</taxon>
        <taxon>asterids</taxon>
        <taxon>campanulids</taxon>
        <taxon>Apiales</taxon>
        <taxon>Apiaceae</taxon>
        <taxon>Apioideae</taxon>
        <taxon>Scandiceae</taxon>
        <taxon>Daucinae</taxon>
        <taxon>Daucus</taxon>
        <taxon>Daucus sect. Daucus</taxon>
    </lineage>
</organism>
<feature type="region of interest" description="Disordered" evidence="1">
    <location>
        <begin position="99"/>
        <end position="128"/>
    </location>
</feature>
<feature type="compositionally biased region" description="Polar residues" evidence="1">
    <location>
        <begin position="314"/>
        <end position="323"/>
    </location>
</feature>
<dbReference type="OMA" id="EESHMAW"/>
<dbReference type="PANTHER" id="PTHR35164">
    <property type="entry name" value="EXPRESSED PROTEIN"/>
    <property type="match status" value="1"/>
</dbReference>
<feature type="compositionally biased region" description="Basic and acidic residues" evidence="1">
    <location>
        <begin position="555"/>
        <end position="578"/>
    </location>
</feature>
<evidence type="ECO:0000256" key="1">
    <source>
        <dbReference type="SAM" id="MobiDB-lite"/>
    </source>
</evidence>
<keyword evidence="3" id="KW-1185">Reference proteome</keyword>
<feature type="compositionally biased region" description="Polar residues" evidence="1">
    <location>
        <begin position="172"/>
        <end position="182"/>
    </location>
</feature>
<accession>A0A165XRA6</accession>
<protein>
    <submittedName>
        <fullName evidence="2">Uncharacterized protein</fullName>
    </submittedName>
</protein>
<feature type="compositionally biased region" description="Basic and acidic residues" evidence="1">
    <location>
        <begin position="99"/>
        <end position="117"/>
    </location>
</feature>
<feature type="region of interest" description="Disordered" evidence="1">
    <location>
        <begin position="308"/>
        <end position="331"/>
    </location>
</feature>
<dbReference type="AlphaFoldDB" id="A0A165XRA6"/>
<evidence type="ECO:0000313" key="3">
    <source>
        <dbReference type="Proteomes" id="UP000077755"/>
    </source>
</evidence>
<reference evidence="2" key="2">
    <citation type="submission" date="2022-03" db="EMBL/GenBank/DDBJ databases">
        <title>Draft title - Genomic analysis of global carrot germplasm unveils the trajectory of domestication and the origin of high carotenoid orange carrot.</title>
        <authorList>
            <person name="Iorizzo M."/>
            <person name="Ellison S."/>
            <person name="Senalik D."/>
            <person name="Macko-Podgorni A."/>
            <person name="Grzebelus D."/>
            <person name="Bostan H."/>
            <person name="Rolling W."/>
            <person name="Curaba J."/>
            <person name="Simon P."/>
        </authorList>
    </citation>
    <scope>NUCLEOTIDE SEQUENCE</scope>
    <source>
        <tissue evidence="2">Leaf</tissue>
    </source>
</reference>
<dbReference type="PANTHER" id="PTHR35164:SF9">
    <property type="entry name" value="EXPRESSED PROTEIN"/>
    <property type="match status" value="1"/>
</dbReference>
<feature type="region of interest" description="Disordered" evidence="1">
    <location>
        <begin position="486"/>
        <end position="542"/>
    </location>
</feature>
<feature type="compositionally biased region" description="Low complexity" evidence="1">
    <location>
        <begin position="624"/>
        <end position="635"/>
    </location>
</feature>
<feature type="region of interest" description="Disordered" evidence="1">
    <location>
        <begin position="407"/>
        <end position="434"/>
    </location>
</feature>
<gene>
    <name evidence="2" type="ORF">DCAR_0416739</name>
</gene>
<dbReference type="Proteomes" id="UP000077755">
    <property type="component" value="Chromosome 4"/>
</dbReference>